<accession>A0AA39NB42</accession>
<feature type="non-terminal residue" evidence="1">
    <location>
        <position position="78"/>
    </location>
</feature>
<protein>
    <submittedName>
        <fullName evidence="1">Uncharacterized protein</fullName>
    </submittedName>
</protein>
<sequence>CPQESTTVCSTAPLSGLIKICLSAIALFPVTSCRFDIVREFSVDQVMCADCCVWFSGSAYPFMVRFLLPCDSLMNVVM</sequence>
<dbReference type="Proteomes" id="UP001175211">
    <property type="component" value="Unassembled WGS sequence"/>
</dbReference>
<proteinExistence type="predicted"/>
<reference evidence="1" key="1">
    <citation type="submission" date="2023-06" db="EMBL/GenBank/DDBJ databases">
        <authorList>
            <consortium name="Lawrence Berkeley National Laboratory"/>
            <person name="Ahrendt S."/>
            <person name="Sahu N."/>
            <person name="Indic B."/>
            <person name="Wong-Bajracharya J."/>
            <person name="Merenyi Z."/>
            <person name="Ke H.-M."/>
            <person name="Monk M."/>
            <person name="Kocsube S."/>
            <person name="Drula E."/>
            <person name="Lipzen A."/>
            <person name="Balint B."/>
            <person name="Henrissat B."/>
            <person name="Andreopoulos B."/>
            <person name="Martin F.M."/>
            <person name="Harder C.B."/>
            <person name="Rigling D."/>
            <person name="Ford K.L."/>
            <person name="Foster G.D."/>
            <person name="Pangilinan J."/>
            <person name="Papanicolaou A."/>
            <person name="Barry K."/>
            <person name="LaButti K."/>
            <person name="Viragh M."/>
            <person name="Koriabine M."/>
            <person name="Yan M."/>
            <person name="Riley R."/>
            <person name="Champramary S."/>
            <person name="Plett K.L."/>
            <person name="Tsai I.J."/>
            <person name="Slot J."/>
            <person name="Sipos G."/>
            <person name="Plett J."/>
            <person name="Nagy L.G."/>
            <person name="Grigoriev I.V."/>
        </authorList>
    </citation>
    <scope>NUCLEOTIDE SEQUENCE</scope>
    <source>
        <strain evidence="1">CCBAS 213</strain>
    </source>
</reference>
<comment type="caution">
    <text evidence="1">The sequence shown here is derived from an EMBL/GenBank/DDBJ whole genome shotgun (WGS) entry which is preliminary data.</text>
</comment>
<dbReference type="EMBL" id="JAUEPS010000009">
    <property type="protein sequence ID" value="KAK0462363.1"/>
    <property type="molecule type" value="Genomic_DNA"/>
</dbReference>
<gene>
    <name evidence="1" type="ORF">EV420DRAFT_1524241</name>
</gene>
<evidence type="ECO:0000313" key="1">
    <source>
        <dbReference type="EMBL" id="KAK0462363.1"/>
    </source>
</evidence>
<evidence type="ECO:0000313" key="2">
    <source>
        <dbReference type="Proteomes" id="UP001175211"/>
    </source>
</evidence>
<dbReference type="GeneID" id="85355885"/>
<organism evidence="1 2">
    <name type="scientific">Armillaria tabescens</name>
    <name type="common">Ringless honey mushroom</name>
    <name type="synonym">Agaricus tabescens</name>
    <dbReference type="NCBI Taxonomy" id="1929756"/>
    <lineage>
        <taxon>Eukaryota</taxon>
        <taxon>Fungi</taxon>
        <taxon>Dikarya</taxon>
        <taxon>Basidiomycota</taxon>
        <taxon>Agaricomycotina</taxon>
        <taxon>Agaricomycetes</taxon>
        <taxon>Agaricomycetidae</taxon>
        <taxon>Agaricales</taxon>
        <taxon>Marasmiineae</taxon>
        <taxon>Physalacriaceae</taxon>
        <taxon>Desarmillaria</taxon>
    </lineage>
</organism>
<dbReference type="RefSeq" id="XP_060333975.1">
    <property type="nucleotide sequence ID" value="XM_060472337.1"/>
</dbReference>
<keyword evidence="2" id="KW-1185">Reference proteome</keyword>
<dbReference type="AlphaFoldDB" id="A0AA39NB42"/>
<feature type="non-terminal residue" evidence="1">
    <location>
        <position position="1"/>
    </location>
</feature>
<name>A0AA39NB42_ARMTA</name>